<dbReference type="SUPFAM" id="SSF46689">
    <property type="entry name" value="Homeodomain-like"/>
    <property type="match status" value="1"/>
</dbReference>
<dbReference type="PROSITE" id="PS01124">
    <property type="entry name" value="HTH_ARAC_FAMILY_2"/>
    <property type="match status" value="1"/>
</dbReference>
<dbReference type="GO" id="GO:0043565">
    <property type="term" value="F:sequence-specific DNA binding"/>
    <property type="evidence" value="ECO:0007669"/>
    <property type="project" value="InterPro"/>
</dbReference>
<feature type="domain" description="HTH araC/xylS-type" evidence="4">
    <location>
        <begin position="188"/>
        <end position="286"/>
    </location>
</feature>
<dbReference type="Gene3D" id="2.60.120.10">
    <property type="entry name" value="Jelly Rolls"/>
    <property type="match status" value="1"/>
</dbReference>
<dbReference type="SUPFAM" id="SSF51215">
    <property type="entry name" value="Regulatory protein AraC"/>
    <property type="match status" value="1"/>
</dbReference>
<keyword evidence="1" id="KW-0805">Transcription regulation</keyword>
<dbReference type="InterPro" id="IPR018060">
    <property type="entry name" value="HTH_AraC"/>
</dbReference>
<evidence type="ECO:0000259" key="4">
    <source>
        <dbReference type="PROSITE" id="PS01124"/>
    </source>
</evidence>
<reference evidence="5" key="1">
    <citation type="submission" date="2020-02" db="EMBL/GenBank/DDBJ databases">
        <authorList>
            <person name="Meier V. D."/>
        </authorList>
    </citation>
    <scope>NUCLEOTIDE SEQUENCE</scope>
    <source>
        <strain evidence="5">AVDCRST_MAG56</strain>
    </source>
</reference>
<gene>
    <name evidence="5" type="ORF">AVDCRST_MAG56-7707</name>
</gene>
<dbReference type="Pfam" id="PF12833">
    <property type="entry name" value="HTH_18"/>
    <property type="match status" value="1"/>
</dbReference>
<dbReference type="PANTHER" id="PTHR43280:SF32">
    <property type="entry name" value="TRANSCRIPTIONAL REGULATORY PROTEIN"/>
    <property type="match status" value="1"/>
</dbReference>
<dbReference type="PANTHER" id="PTHR43280">
    <property type="entry name" value="ARAC-FAMILY TRANSCRIPTIONAL REGULATOR"/>
    <property type="match status" value="1"/>
</dbReference>
<dbReference type="SMART" id="SM00342">
    <property type="entry name" value="HTH_ARAC"/>
    <property type="match status" value="1"/>
</dbReference>
<dbReference type="InterPro" id="IPR003313">
    <property type="entry name" value="AraC-bd"/>
</dbReference>
<evidence type="ECO:0000256" key="2">
    <source>
        <dbReference type="ARBA" id="ARBA00023125"/>
    </source>
</evidence>
<dbReference type="InterPro" id="IPR037923">
    <property type="entry name" value="HTH-like"/>
</dbReference>
<accession>A0A6J4LNK1</accession>
<dbReference type="Gene3D" id="1.10.10.60">
    <property type="entry name" value="Homeodomain-like"/>
    <property type="match status" value="1"/>
</dbReference>
<name>A0A6J4LNK1_9SPHI</name>
<evidence type="ECO:0000256" key="1">
    <source>
        <dbReference type="ARBA" id="ARBA00023015"/>
    </source>
</evidence>
<dbReference type="EMBL" id="CADCTQ010000648">
    <property type="protein sequence ID" value="CAA9337609.1"/>
    <property type="molecule type" value="Genomic_DNA"/>
</dbReference>
<dbReference type="InterPro" id="IPR009057">
    <property type="entry name" value="Homeodomain-like_sf"/>
</dbReference>
<dbReference type="InterPro" id="IPR020449">
    <property type="entry name" value="Tscrpt_reg_AraC-type_HTH"/>
</dbReference>
<evidence type="ECO:0000256" key="3">
    <source>
        <dbReference type="ARBA" id="ARBA00023163"/>
    </source>
</evidence>
<proteinExistence type="predicted"/>
<organism evidence="5">
    <name type="scientific">uncultured Cytophagales bacterium</name>
    <dbReference type="NCBI Taxonomy" id="158755"/>
    <lineage>
        <taxon>Bacteria</taxon>
        <taxon>Pseudomonadati</taxon>
        <taxon>Bacteroidota</taxon>
        <taxon>Sphingobacteriia</taxon>
        <taxon>Sphingobacteriales</taxon>
        <taxon>environmental samples</taxon>
    </lineage>
</organism>
<dbReference type="AlphaFoldDB" id="A0A6J4LNK1"/>
<keyword evidence="3" id="KW-0804">Transcription</keyword>
<dbReference type="Pfam" id="PF02311">
    <property type="entry name" value="AraC_binding"/>
    <property type="match status" value="1"/>
</dbReference>
<dbReference type="PRINTS" id="PR00032">
    <property type="entry name" value="HTHARAC"/>
</dbReference>
<keyword evidence="2" id="KW-0238">DNA-binding</keyword>
<dbReference type="GO" id="GO:0003700">
    <property type="term" value="F:DNA-binding transcription factor activity"/>
    <property type="evidence" value="ECO:0007669"/>
    <property type="project" value="InterPro"/>
</dbReference>
<protein>
    <recommendedName>
        <fullName evidence="4">HTH araC/xylS-type domain-containing protein</fullName>
    </recommendedName>
</protein>
<evidence type="ECO:0000313" key="5">
    <source>
        <dbReference type="EMBL" id="CAA9337609.1"/>
    </source>
</evidence>
<dbReference type="InterPro" id="IPR014710">
    <property type="entry name" value="RmlC-like_jellyroll"/>
</dbReference>
<sequence>MPKPVPVLHLEQFQEPATLHPHFYVQLLQEHLAQYQFVKAPHRHDFYCLFLFTRGTGRHVIDFTAFEVTPGSVFFMSPAQVHTWQLSEDAEGYVVFFNAGFYLLNHAHRSLSEFPFFAYAATPHLPPAAGREEIAPLFVRLYEEYRGHAWRKEEVLGSYLNILLIKLADAYRRANAPFGSSHLLEQLRQLEGLIEKHYLEHRPVEDYAEWMNLSVKQLYTVCRTALRKSLGTLLQERLLLEAKRLLVHTDLTVAQVAARLNYADGSYFNRFFKKAAGLTPEQFRQQYR</sequence>